<protein>
    <submittedName>
        <fullName evidence="1">Uncharacterized protein</fullName>
    </submittedName>
</protein>
<evidence type="ECO:0000313" key="2">
    <source>
        <dbReference type="Proteomes" id="UP000237000"/>
    </source>
</evidence>
<sequence length="123" mass="13771">MPPTIENCSWNSLPATLLHRNSYMMEKKPSSSTVVKVKFWTNNWLDSPLIVMVSSPLNLESLLESRVSDFLTDIGWSLPLDFLHRFLAMPDIIEALMCLDSPDILYQIGSLDGVVDVTLEGAS</sequence>
<gene>
    <name evidence="1" type="ORF">TorRG33x02_309430</name>
</gene>
<name>A0A2P5BTH0_TREOI</name>
<evidence type="ECO:0000313" key="1">
    <source>
        <dbReference type="EMBL" id="PON52102.1"/>
    </source>
</evidence>
<dbReference type="EMBL" id="JXTC01000464">
    <property type="protein sequence ID" value="PON52102.1"/>
    <property type="molecule type" value="Genomic_DNA"/>
</dbReference>
<organism evidence="1 2">
    <name type="scientific">Trema orientale</name>
    <name type="common">Charcoal tree</name>
    <name type="synonym">Celtis orientalis</name>
    <dbReference type="NCBI Taxonomy" id="63057"/>
    <lineage>
        <taxon>Eukaryota</taxon>
        <taxon>Viridiplantae</taxon>
        <taxon>Streptophyta</taxon>
        <taxon>Embryophyta</taxon>
        <taxon>Tracheophyta</taxon>
        <taxon>Spermatophyta</taxon>
        <taxon>Magnoliopsida</taxon>
        <taxon>eudicotyledons</taxon>
        <taxon>Gunneridae</taxon>
        <taxon>Pentapetalae</taxon>
        <taxon>rosids</taxon>
        <taxon>fabids</taxon>
        <taxon>Rosales</taxon>
        <taxon>Cannabaceae</taxon>
        <taxon>Trema</taxon>
    </lineage>
</organism>
<dbReference type="AlphaFoldDB" id="A0A2P5BTH0"/>
<comment type="caution">
    <text evidence="1">The sequence shown here is derived from an EMBL/GenBank/DDBJ whole genome shotgun (WGS) entry which is preliminary data.</text>
</comment>
<dbReference type="InParanoid" id="A0A2P5BTH0"/>
<keyword evidence="2" id="KW-1185">Reference proteome</keyword>
<accession>A0A2P5BTH0</accession>
<dbReference type="Proteomes" id="UP000237000">
    <property type="component" value="Unassembled WGS sequence"/>
</dbReference>
<proteinExistence type="predicted"/>
<reference evidence="2" key="1">
    <citation type="submission" date="2016-06" db="EMBL/GenBank/DDBJ databases">
        <title>Parallel loss of symbiosis genes in relatives of nitrogen-fixing non-legume Parasponia.</title>
        <authorList>
            <person name="Van Velzen R."/>
            <person name="Holmer R."/>
            <person name="Bu F."/>
            <person name="Rutten L."/>
            <person name="Van Zeijl A."/>
            <person name="Liu W."/>
            <person name="Santuari L."/>
            <person name="Cao Q."/>
            <person name="Sharma T."/>
            <person name="Shen D."/>
            <person name="Roswanjaya Y."/>
            <person name="Wardhani T."/>
            <person name="Kalhor M.S."/>
            <person name="Jansen J."/>
            <person name="Van den Hoogen J."/>
            <person name="Gungor B."/>
            <person name="Hartog M."/>
            <person name="Hontelez J."/>
            <person name="Verver J."/>
            <person name="Yang W.-C."/>
            <person name="Schijlen E."/>
            <person name="Repin R."/>
            <person name="Schilthuizen M."/>
            <person name="Schranz E."/>
            <person name="Heidstra R."/>
            <person name="Miyata K."/>
            <person name="Fedorova E."/>
            <person name="Kohlen W."/>
            <person name="Bisseling T."/>
            <person name="Smit S."/>
            <person name="Geurts R."/>
        </authorList>
    </citation>
    <scope>NUCLEOTIDE SEQUENCE [LARGE SCALE GENOMIC DNA]</scope>
    <source>
        <strain evidence="2">cv. RG33-2</strain>
    </source>
</reference>